<dbReference type="AlphaFoldDB" id="A0A7C3PC13"/>
<dbReference type="SUPFAM" id="SSF53756">
    <property type="entry name" value="UDP-Glycosyltransferase/glycogen phosphorylase"/>
    <property type="match status" value="1"/>
</dbReference>
<sequence length="451" mass="50292">MLYPNQTAQRLRILMLADDCNPEWHSLPALVYNYICQVSKYADVVVVTHIRNRPNIEAVGMGNAEVVYLDTERIAAPLYKLAALLSGDPNTAMTLKVAMGYPSYLAFEWLAWKRFRNELKAGRFDLVHRVSPMSPTTPSPIASWCPVPFVIGPLNGGLKWPKQCTSELLREKEWMTFIRDAHRWMPFYRSTYKRAAAILAAYQHTGEDLPAIAQPQIFNFPEGGVDPEVFTMPVRHAKERQTVLFVGRLVPFKMPEVLVRSFAASPILQQHRLVIVGDGPERSRLEQIVAEAGLTDCVEFTGTISQSQVGQLMRESEIFAFPSIREQGGGVLTLAMMSGMACVAVNYGGPATRVADGCGVKVPLGNVEELTASFTQELETLVQAPSLIAQLGKAGRDFTATHYSWENKARKTIEIYEWALGRRQEKPDFWATSASSQTMSNTVTKLFSKKA</sequence>
<proteinExistence type="predicted"/>
<dbReference type="EMBL" id="DSRU01000094">
    <property type="protein sequence ID" value="HFM97612.1"/>
    <property type="molecule type" value="Genomic_DNA"/>
</dbReference>
<comment type="caution">
    <text evidence="2">The sequence shown here is derived from an EMBL/GenBank/DDBJ whole genome shotgun (WGS) entry which is preliminary data.</text>
</comment>
<keyword evidence="2" id="KW-0808">Transferase</keyword>
<evidence type="ECO:0000259" key="1">
    <source>
        <dbReference type="Pfam" id="PF00534"/>
    </source>
</evidence>
<organism evidence="2">
    <name type="scientific">Oscillatoriales cyanobacterium SpSt-418</name>
    <dbReference type="NCBI Taxonomy" id="2282169"/>
    <lineage>
        <taxon>Bacteria</taxon>
        <taxon>Bacillati</taxon>
        <taxon>Cyanobacteriota</taxon>
        <taxon>Cyanophyceae</taxon>
        <taxon>Oscillatoriophycideae</taxon>
        <taxon>Oscillatoriales</taxon>
    </lineage>
</organism>
<accession>A0A7C3PC13</accession>
<feature type="domain" description="Glycosyl transferase family 1" evidence="1">
    <location>
        <begin position="236"/>
        <end position="378"/>
    </location>
</feature>
<name>A0A7C3PC13_9CYAN</name>
<reference evidence="2" key="1">
    <citation type="journal article" date="2020" name="mSystems">
        <title>Genome- and Community-Level Interaction Insights into Carbon Utilization and Element Cycling Functions of Hydrothermarchaeota in Hydrothermal Sediment.</title>
        <authorList>
            <person name="Zhou Z."/>
            <person name="Liu Y."/>
            <person name="Xu W."/>
            <person name="Pan J."/>
            <person name="Luo Z.H."/>
            <person name="Li M."/>
        </authorList>
    </citation>
    <scope>NUCLEOTIDE SEQUENCE [LARGE SCALE GENOMIC DNA]</scope>
    <source>
        <strain evidence="2">SpSt-418</strain>
    </source>
</reference>
<dbReference type="InterPro" id="IPR050194">
    <property type="entry name" value="Glycosyltransferase_grp1"/>
</dbReference>
<dbReference type="PANTHER" id="PTHR45947">
    <property type="entry name" value="SULFOQUINOVOSYL TRANSFERASE SQD2"/>
    <property type="match status" value="1"/>
</dbReference>
<protein>
    <submittedName>
        <fullName evidence="2">Glycosyltransferase family 1 protein</fullName>
    </submittedName>
</protein>
<dbReference type="InterPro" id="IPR001296">
    <property type="entry name" value="Glyco_trans_1"/>
</dbReference>
<dbReference type="CDD" id="cd03801">
    <property type="entry name" value="GT4_PimA-like"/>
    <property type="match status" value="1"/>
</dbReference>
<evidence type="ECO:0000313" key="2">
    <source>
        <dbReference type="EMBL" id="HFM97612.1"/>
    </source>
</evidence>
<gene>
    <name evidence="2" type="ORF">ENR64_07550</name>
</gene>
<dbReference type="Pfam" id="PF00534">
    <property type="entry name" value="Glycos_transf_1"/>
    <property type="match status" value="1"/>
</dbReference>
<dbReference type="GO" id="GO:0016757">
    <property type="term" value="F:glycosyltransferase activity"/>
    <property type="evidence" value="ECO:0007669"/>
    <property type="project" value="InterPro"/>
</dbReference>
<dbReference type="PANTHER" id="PTHR45947:SF3">
    <property type="entry name" value="SULFOQUINOVOSYL TRANSFERASE SQD2"/>
    <property type="match status" value="1"/>
</dbReference>
<dbReference type="Gene3D" id="3.40.50.2000">
    <property type="entry name" value="Glycogen Phosphorylase B"/>
    <property type="match status" value="2"/>
</dbReference>